<protein>
    <submittedName>
        <fullName evidence="1">YdcF family protein</fullName>
    </submittedName>
</protein>
<evidence type="ECO:0000313" key="1">
    <source>
        <dbReference type="EMBL" id="MBP1048304.1"/>
    </source>
</evidence>
<comment type="caution">
    <text evidence="1">The sequence shown here is derived from an EMBL/GenBank/DDBJ whole genome shotgun (WGS) entry which is preliminary data.</text>
</comment>
<dbReference type="Gene3D" id="3.40.50.620">
    <property type="entry name" value="HUPs"/>
    <property type="match status" value="1"/>
</dbReference>
<gene>
    <name evidence="1" type="ORF">I6N96_18575</name>
</gene>
<reference evidence="1 2" key="1">
    <citation type="submission" date="2020-12" db="EMBL/GenBank/DDBJ databases">
        <title>Vagococcus allomyrinae sp. nov. and Enterococcus lavae sp. nov., isolated from the larvae of Allomyrina dichotoma.</title>
        <authorList>
            <person name="Lee S.D."/>
        </authorList>
    </citation>
    <scope>NUCLEOTIDE SEQUENCE [LARGE SCALE GENOMIC DNA]</scope>
    <source>
        <strain evidence="1 2">BWM-S5</strain>
    </source>
</reference>
<dbReference type="Gene3D" id="1.10.3620.10">
    <property type="entry name" value="YdcF like domain"/>
    <property type="match status" value="1"/>
</dbReference>
<dbReference type="InterPro" id="IPR051599">
    <property type="entry name" value="Cell_Envelope_Assoc"/>
</dbReference>
<dbReference type="InterPro" id="IPR014729">
    <property type="entry name" value="Rossmann-like_a/b/a_fold"/>
</dbReference>
<dbReference type="Proteomes" id="UP000673375">
    <property type="component" value="Unassembled WGS sequence"/>
</dbReference>
<dbReference type="RefSeq" id="WP_209559070.1">
    <property type="nucleotide sequence ID" value="NZ_JAEDXU010000014.1"/>
</dbReference>
<dbReference type="EMBL" id="JAEDXU010000014">
    <property type="protein sequence ID" value="MBP1048304.1"/>
    <property type="molecule type" value="Genomic_DNA"/>
</dbReference>
<evidence type="ECO:0000313" key="2">
    <source>
        <dbReference type="Proteomes" id="UP000673375"/>
    </source>
</evidence>
<keyword evidence="2" id="KW-1185">Reference proteome</keyword>
<name>A0ABS4CP35_9ENTE</name>
<dbReference type="PANTHER" id="PTHR30336:SF20">
    <property type="entry name" value="DUF218 DOMAIN-CONTAINING PROTEIN"/>
    <property type="match status" value="1"/>
</dbReference>
<proteinExistence type="predicted"/>
<dbReference type="PANTHER" id="PTHR30336">
    <property type="entry name" value="INNER MEMBRANE PROTEIN, PROBABLE PERMEASE"/>
    <property type="match status" value="1"/>
</dbReference>
<sequence>MNKSTEENLNILSTFCGKRDIAVLEKNQLQKNYSIDQADVLVLFGGSIISGGDVMAKAMKNNLAKKYIIVGGYGHTTDGLRKEIQKHLPNALPVDQLSEAELFNEYLKLLYGFQADYLETKSTNCGNNITYLLELLKNEAIPFSSIILIQDAAMQLRMDATLRKFAADATIINYAAYKATIQSDAGKLIYTENIKGMWPINRYISLLMGEIPRLTDDKHGYGPNGSGYLAHVDIPKDVSRAFLELKQAFPDAVRVANPAFSSADMNG</sequence>
<organism evidence="1 2">
    <name type="scientific">Enterococcus larvae</name>
    <dbReference type="NCBI Taxonomy" id="2794352"/>
    <lineage>
        <taxon>Bacteria</taxon>
        <taxon>Bacillati</taxon>
        <taxon>Bacillota</taxon>
        <taxon>Bacilli</taxon>
        <taxon>Lactobacillales</taxon>
        <taxon>Enterococcaceae</taxon>
        <taxon>Enterococcus</taxon>
    </lineage>
</organism>
<accession>A0ABS4CP35</accession>